<dbReference type="InterPro" id="IPR012951">
    <property type="entry name" value="BBE"/>
</dbReference>
<name>A0A918TAT5_9BACT</name>
<dbReference type="Gene3D" id="3.30.465.10">
    <property type="match status" value="1"/>
</dbReference>
<dbReference type="EMBL" id="BMXI01000001">
    <property type="protein sequence ID" value="GHC40118.1"/>
    <property type="molecule type" value="Genomic_DNA"/>
</dbReference>
<dbReference type="Pfam" id="PF08031">
    <property type="entry name" value="BBE"/>
    <property type="match status" value="1"/>
</dbReference>
<proteinExistence type="inferred from homology"/>
<dbReference type="AlphaFoldDB" id="A0A918TAT5"/>
<keyword evidence="3" id="KW-0285">Flavoprotein</keyword>
<dbReference type="GO" id="GO:0071949">
    <property type="term" value="F:FAD binding"/>
    <property type="evidence" value="ECO:0007669"/>
    <property type="project" value="InterPro"/>
</dbReference>
<evidence type="ECO:0000259" key="6">
    <source>
        <dbReference type="PROSITE" id="PS51387"/>
    </source>
</evidence>
<feature type="domain" description="FAD-binding PCMH-type" evidence="6">
    <location>
        <begin position="47"/>
        <end position="216"/>
    </location>
</feature>
<dbReference type="Gene3D" id="3.30.43.10">
    <property type="entry name" value="Uridine Diphospho-n-acetylenolpyruvylglucosamine Reductase, domain 2"/>
    <property type="match status" value="1"/>
</dbReference>
<accession>A0A918TAT5</accession>
<evidence type="ECO:0000256" key="3">
    <source>
        <dbReference type="ARBA" id="ARBA00022630"/>
    </source>
</evidence>
<evidence type="ECO:0000313" key="7">
    <source>
        <dbReference type="EMBL" id="GHC40118.1"/>
    </source>
</evidence>
<evidence type="ECO:0000256" key="2">
    <source>
        <dbReference type="ARBA" id="ARBA00005466"/>
    </source>
</evidence>
<evidence type="ECO:0000256" key="5">
    <source>
        <dbReference type="ARBA" id="ARBA00023002"/>
    </source>
</evidence>
<evidence type="ECO:0000256" key="4">
    <source>
        <dbReference type="ARBA" id="ARBA00022827"/>
    </source>
</evidence>
<dbReference type="InterPro" id="IPR050416">
    <property type="entry name" value="FAD-linked_Oxidoreductase"/>
</dbReference>
<evidence type="ECO:0000313" key="8">
    <source>
        <dbReference type="Proteomes" id="UP000644507"/>
    </source>
</evidence>
<dbReference type="InterPro" id="IPR016166">
    <property type="entry name" value="FAD-bd_PCMH"/>
</dbReference>
<comment type="cofactor">
    <cofactor evidence="1">
        <name>FAD</name>
        <dbReference type="ChEBI" id="CHEBI:57692"/>
    </cofactor>
</comment>
<dbReference type="RefSeq" id="WP_189566206.1">
    <property type="nucleotide sequence ID" value="NZ_BMXI01000001.1"/>
</dbReference>
<dbReference type="Proteomes" id="UP000644507">
    <property type="component" value="Unassembled WGS sequence"/>
</dbReference>
<dbReference type="InterPro" id="IPR006094">
    <property type="entry name" value="Oxid_FAD_bind_N"/>
</dbReference>
<dbReference type="InterPro" id="IPR006093">
    <property type="entry name" value="Oxy_OxRdtase_FAD_BS"/>
</dbReference>
<dbReference type="PANTHER" id="PTHR42973:SF39">
    <property type="entry name" value="FAD-BINDING PCMH-TYPE DOMAIN-CONTAINING PROTEIN"/>
    <property type="match status" value="1"/>
</dbReference>
<keyword evidence="4" id="KW-0274">FAD</keyword>
<dbReference type="Gene3D" id="3.40.462.20">
    <property type="match status" value="1"/>
</dbReference>
<dbReference type="InterPro" id="IPR036318">
    <property type="entry name" value="FAD-bd_PCMH-like_sf"/>
</dbReference>
<dbReference type="GO" id="GO:0016491">
    <property type="term" value="F:oxidoreductase activity"/>
    <property type="evidence" value="ECO:0007669"/>
    <property type="project" value="UniProtKB-KW"/>
</dbReference>
<reference evidence="7" key="1">
    <citation type="journal article" date="2014" name="Int. J. Syst. Evol. Microbiol.">
        <title>Complete genome sequence of Corynebacterium casei LMG S-19264T (=DSM 44701T), isolated from a smear-ripened cheese.</title>
        <authorList>
            <consortium name="US DOE Joint Genome Institute (JGI-PGF)"/>
            <person name="Walter F."/>
            <person name="Albersmeier A."/>
            <person name="Kalinowski J."/>
            <person name="Ruckert C."/>
        </authorList>
    </citation>
    <scope>NUCLEOTIDE SEQUENCE</scope>
    <source>
        <strain evidence="7">KCTC 12988</strain>
    </source>
</reference>
<protein>
    <submittedName>
        <fullName evidence="7">FAD-binding protein</fullName>
    </submittedName>
</protein>
<sequence>MERRRFLTTTALAGLPFVSRAEPVKGSYLTPDSPEYDVARGLFNSDLDMRPTYIARCRDGVEVAKAIRFAREEGLAVSVKSGGHCFIGSSMANGSLAIDLGVLSQRAYLPDSRKLVAGPGVKLGSLYDTLLPQGRLLPAGSCSGVGLGGLTLGGGYGLFARQWGLTCDHLTRVKMVGGRGREIDSEQDEDLLWACRGGGNGNFGAIISMEFNTRAAPKTFAAQRFLAKGLNSAKVGKLMEGWFGICEDLAEPLFSAFVLNGNQISILLTSSYPSSGKAFQATTKALLQLGLSTKGASNSPTAKALKRYYGRPDPLPFYNLSGGYYRSFDDLASSCDFVSQKVLSTPGLIFQVNTLGGAIARGPESAYPHRSYPFLGEIQAYWQRDSQRERLVAAVNAVQGEIGSAAHYRNYPDPTLKNWETAYYGESYPKLQELKQRYDPDDLFRHSQSVRPSAGAR</sequence>
<dbReference type="PROSITE" id="PS00862">
    <property type="entry name" value="OX2_COVAL_FAD"/>
    <property type="match status" value="1"/>
</dbReference>
<evidence type="ECO:0000256" key="1">
    <source>
        <dbReference type="ARBA" id="ARBA00001974"/>
    </source>
</evidence>
<dbReference type="SUPFAM" id="SSF56176">
    <property type="entry name" value="FAD-binding/transporter-associated domain-like"/>
    <property type="match status" value="1"/>
</dbReference>
<dbReference type="PROSITE" id="PS51387">
    <property type="entry name" value="FAD_PCMH"/>
    <property type="match status" value="1"/>
</dbReference>
<dbReference type="InterPro" id="IPR016167">
    <property type="entry name" value="FAD-bd_PCMH_sub1"/>
</dbReference>
<comment type="similarity">
    <text evidence="2">Belongs to the oxygen-dependent FAD-linked oxidoreductase family.</text>
</comment>
<keyword evidence="8" id="KW-1185">Reference proteome</keyword>
<comment type="caution">
    <text evidence="7">The sequence shown here is derived from an EMBL/GenBank/DDBJ whole genome shotgun (WGS) entry which is preliminary data.</text>
</comment>
<organism evidence="7 8">
    <name type="scientific">Roseibacillus persicicus</name>
    <dbReference type="NCBI Taxonomy" id="454148"/>
    <lineage>
        <taxon>Bacteria</taxon>
        <taxon>Pseudomonadati</taxon>
        <taxon>Verrucomicrobiota</taxon>
        <taxon>Verrucomicrobiia</taxon>
        <taxon>Verrucomicrobiales</taxon>
        <taxon>Verrucomicrobiaceae</taxon>
        <taxon>Roseibacillus</taxon>
    </lineage>
</organism>
<keyword evidence="5" id="KW-0560">Oxidoreductase</keyword>
<dbReference type="PANTHER" id="PTHR42973">
    <property type="entry name" value="BINDING OXIDOREDUCTASE, PUTATIVE (AFU_ORTHOLOGUE AFUA_1G17690)-RELATED"/>
    <property type="match status" value="1"/>
</dbReference>
<reference evidence="7" key="2">
    <citation type="submission" date="2020-09" db="EMBL/GenBank/DDBJ databases">
        <authorList>
            <person name="Sun Q."/>
            <person name="Kim S."/>
        </authorList>
    </citation>
    <scope>NUCLEOTIDE SEQUENCE</scope>
    <source>
        <strain evidence="7">KCTC 12988</strain>
    </source>
</reference>
<dbReference type="Pfam" id="PF01565">
    <property type="entry name" value="FAD_binding_4"/>
    <property type="match status" value="1"/>
</dbReference>
<gene>
    <name evidence="7" type="ORF">GCM10007100_00550</name>
</gene>
<dbReference type="InterPro" id="IPR016169">
    <property type="entry name" value="FAD-bd_PCMH_sub2"/>
</dbReference>